<organism evidence="1 2">
    <name type="scientific">Zoogloea dura</name>
    <dbReference type="NCBI Taxonomy" id="2728840"/>
    <lineage>
        <taxon>Bacteria</taxon>
        <taxon>Pseudomonadati</taxon>
        <taxon>Pseudomonadota</taxon>
        <taxon>Betaproteobacteria</taxon>
        <taxon>Rhodocyclales</taxon>
        <taxon>Zoogloeaceae</taxon>
        <taxon>Zoogloea</taxon>
    </lineage>
</organism>
<dbReference type="Proteomes" id="UP000580043">
    <property type="component" value="Unassembled WGS sequence"/>
</dbReference>
<accession>A0A848G592</accession>
<dbReference type="RefSeq" id="WP_169145645.1">
    <property type="nucleotide sequence ID" value="NZ_JABBGA010000006.1"/>
</dbReference>
<dbReference type="PANTHER" id="PTHR21192:SF2">
    <property type="entry name" value="NADH DEHYDROGENASE [UBIQUINONE] 1 ALPHA SUBCOMPLEX ASSEMBLY FACTOR 3"/>
    <property type="match status" value="1"/>
</dbReference>
<dbReference type="CDD" id="cd05560">
    <property type="entry name" value="Xcc1710_like"/>
    <property type="match status" value="1"/>
</dbReference>
<dbReference type="AlphaFoldDB" id="A0A848G592"/>
<dbReference type="PANTHER" id="PTHR21192">
    <property type="entry name" value="NUCLEAR PROTEIN E3-3"/>
    <property type="match status" value="1"/>
</dbReference>
<name>A0A848G592_9RHOO</name>
<evidence type="ECO:0000313" key="1">
    <source>
        <dbReference type="EMBL" id="NML26105.1"/>
    </source>
</evidence>
<dbReference type="SUPFAM" id="SSF64076">
    <property type="entry name" value="MTH938-like"/>
    <property type="match status" value="1"/>
</dbReference>
<comment type="caution">
    <text evidence="1">The sequence shown here is derived from an EMBL/GenBank/DDBJ whole genome shotgun (WGS) entry which is preliminary data.</text>
</comment>
<dbReference type="InterPro" id="IPR036748">
    <property type="entry name" value="MTH938-like_sf"/>
</dbReference>
<dbReference type="Gene3D" id="3.40.1230.10">
    <property type="entry name" value="MTH938-like"/>
    <property type="match status" value="1"/>
</dbReference>
<dbReference type="Pfam" id="PF04430">
    <property type="entry name" value="DUF498"/>
    <property type="match status" value="1"/>
</dbReference>
<protein>
    <submittedName>
        <fullName evidence="1">Xcc1710-like domain-containing protein</fullName>
    </submittedName>
</protein>
<sequence length="125" mass="13802">MKLHLDKSDQYNTIARYDARHVMVGNTRHESSVIVMPQRIESDWLKGGFDALDAAAFEHLAGLGAEILILGTGMKQRFPHPSLLKSLMTARIGLEVMDLGSACRTYNILVAEHRNVAAALLFDPA</sequence>
<proteinExistence type="predicted"/>
<reference evidence="1 2" key="1">
    <citation type="submission" date="2020-04" db="EMBL/GenBank/DDBJ databases">
        <title>Zoogloea sp. G-4-1-14 isolated from soil.</title>
        <authorList>
            <person name="Dahal R.H."/>
        </authorList>
    </citation>
    <scope>NUCLEOTIDE SEQUENCE [LARGE SCALE GENOMIC DNA]</scope>
    <source>
        <strain evidence="1 2">G-4-1-14</strain>
    </source>
</reference>
<keyword evidence="2" id="KW-1185">Reference proteome</keyword>
<evidence type="ECO:0000313" key="2">
    <source>
        <dbReference type="Proteomes" id="UP000580043"/>
    </source>
</evidence>
<gene>
    <name evidence="1" type="ORF">HHL15_10160</name>
</gene>
<dbReference type="EMBL" id="JABBGA010000006">
    <property type="protein sequence ID" value="NML26105.1"/>
    <property type="molecule type" value="Genomic_DNA"/>
</dbReference>
<dbReference type="InterPro" id="IPR007523">
    <property type="entry name" value="NDUFAF3/AAMDC"/>
</dbReference>